<proteinExistence type="predicted"/>
<evidence type="ECO:0000256" key="1">
    <source>
        <dbReference type="SAM" id="MobiDB-lite"/>
    </source>
</evidence>
<name>A0A4S4ML38_9APHY</name>
<dbReference type="AlphaFoldDB" id="A0A4S4ML38"/>
<reference evidence="2 3" key="1">
    <citation type="submission" date="2019-02" db="EMBL/GenBank/DDBJ databases">
        <title>Genome sequencing of the rare red list fungi Antrodiella citrinella (Flaviporus citrinellus).</title>
        <authorList>
            <person name="Buettner E."/>
            <person name="Kellner H."/>
        </authorList>
    </citation>
    <scope>NUCLEOTIDE SEQUENCE [LARGE SCALE GENOMIC DNA]</scope>
    <source>
        <strain evidence="2 3">DSM 108506</strain>
    </source>
</reference>
<feature type="non-terminal residue" evidence="2">
    <location>
        <position position="1"/>
    </location>
</feature>
<keyword evidence="3" id="KW-1185">Reference proteome</keyword>
<evidence type="ECO:0000313" key="2">
    <source>
        <dbReference type="EMBL" id="THH26449.1"/>
    </source>
</evidence>
<accession>A0A4S4ML38</accession>
<dbReference type="EMBL" id="SGPM01000347">
    <property type="protein sequence ID" value="THH26449.1"/>
    <property type="molecule type" value="Genomic_DNA"/>
</dbReference>
<feature type="compositionally biased region" description="Acidic residues" evidence="1">
    <location>
        <begin position="24"/>
        <end position="43"/>
    </location>
</feature>
<gene>
    <name evidence="2" type="ORF">EUX98_g7734</name>
</gene>
<sequence length="194" mass="21938">VMPSEVTRQPIGLIEYPFEATEGNAEDETAEVDEETSGSDADELQVSSLEEHDDKASIRSCHCRYVKLIVDTECIKIFRAIRAWIAEREARHKCTSELAPEIKVASQDALVAFAPARSSINVELIPYEPYEPYELLQALTISIENLTHSPVLETGPLLRRRRDVVKRICLSSTIYVYPSSQVFPARRFSLHFAQ</sequence>
<organism evidence="2 3">
    <name type="scientific">Antrodiella citrinella</name>
    <dbReference type="NCBI Taxonomy" id="2447956"/>
    <lineage>
        <taxon>Eukaryota</taxon>
        <taxon>Fungi</taxon>
        <taxon>Dikarya</taxon>
        <taxon>Basidiomycota</taxon>
        <taxon>Agaricomycotina</taxon>
        <taxon>Agaricomycetes</taxon>
        <taxon>Polyporales</taxon>
        <taxon>Steccherinaceae</taxon>
        <taxon>Antrodiella</taxon>
    </lineage>
</organism>
<feature type="region of interest" description="Disordered" evidence="1">
    <location>
        <begin position="17"/>
        <end position="51"/>
    </location>
</feature>
<comment type="caution">
    <text evidence="2">The sequence shown here is derived from an EMBL/GenBank/DDBJ whole genome shotgun (WGS) entry which is preliminary data.</text>
</comment>
<evidence type="ECO:0000313" key="3">
    <source>
        <dbReference type="Proteomes" id="UP000308730"/>
    </source>
</evidence>
<dbReference type="Proteomes" id="UP000308730">
    <property type="component" value="Unassembled WGS sequence"/>
</dbReference>
<protein>
    <submittedName>
        <fullName evidence="2">Uncharacterized protein</fullName>
    </submittedName>
</protein>